<name>X1HVT4_9ZZZZ</name>
<evidence type="ECO:0000313" key="3">
    <source>
        <dbReference type="EMBL" id="GAH61185.1"/>
    </source>
</evidence>
<dbReference type="InterPro" id="IPR013792">
    <property type="entry name" value="RNA3'P_cycl/enolpyr_Trfase_a/b"/>
</dbReference>
<proteinExistence type="predicted"/>
<gene>
    <name evidence="3" type="ORF">S03H2_29154</name>
</gene>
<dbReference type="InterPro" id="IPR036553">
    <property type="entry name" value="RPTC_insert"/>
</dbReference>
<accession>X1HVT4</accession>
<dbReference type="PANTHER" id="PTHR11096:SF0">
    <property type="entry name" value="RNA 3'-TERMINAL PHOSPHATE CYCLASE"/>
    <property type="match status" value="1"/>
</dbReference>
<dbReference type="GO" id="GO:0006396">
    <property type="term" value="P:RNA processing"/>
    <property type="evidence" value="ECO:0007669"/>
    <property type="project" value="InterPro"/>
</dbReference>
<dbReference type="InterPro" id="IPR037136">
    <property type="entry name" value="RNA3'_phos_cyclase_dom_sf"/>
</dbReference>
<evidence type="ECO:0000259" key="1">
    <source>
        <dbReference type="Pfam" id="PF01137"/>
    </source>
</evidence>
<feature type="non-terminal residue" evidence="3">
    <location>
        <position position="1"/>
    </location>
</feature>
<dbReference type="Pfam" id="PF01137">
    <property type="entry name" value="RTC"/>
    <property type="match status" value="1"/>
</dbReference>
<dbReference type="Gene3D" id="3.30.360.20">
    <property type="entry name" value="RNA 3'-terminal phosphate cyclase, insert domain"/>
    <property type="match status" value="1"/>
</dbReference>
<feature type="domain" description="RNA 3'-terminal phosphate cyclase insert" evidence="2">
    <location>
        <begin position="170"/>
        <end position="270"/>
    </location>
</feature>
<feature type="domain" description="RNA 3'-terminal phosphate cyclase" evidence="1">
    <location>
        <begin position="1"/>
        <end position="296"/>
    </location>
</feature>
<dbReference type="Pfam" id="PF05189">
    <property type="entry name" value="RTC_insert"/>
    <property type="match status" value="1"/>
</dbReference>
<reference evidence="3" key="1">
    <citation type="journal article" date="2014" name="Front. Microbiol.">
        <title>High frequency of phylogenetically diverse reductive dehalogenase-homologous genes in deep subseafloor sedimentary metagenomes.</title>
        <authorList>
            <person name="Kawai M."/>
            <person name="Futagami T."/>
            <person name="Toyoda A."/>
            <person name="Takaki Y."/>
            <person name="Nishi S."/>
            <person name="Hori S."/>
            <person name="Arai W."/>
            <person name="Tsubouchi T."/>
            <person name="Morono Y."/>
            <person name="Uchiyama I."/>
            <person name="Ito T."/>
            <person name="Fujiyama A."/>
            <person name="Inagaki F."/>
            <person name="Takami H."/>
        </authorList>
    </citation>
    <scope>NUCLEOTIDE SEQUENCE</scope>
    <source>
        <strain evidence="3">Expedition CK06-06</strain>
    </source>
</reference>
<dbReference type="InterPro" id="IPR013791">
    <property type="entry name" value="RNA3'-term_phos_cycl_insert"/>
</dbReference>
<dbReference type="GO" id="GO:0003963">
    <property type="term" value="F:RNA-3'-phosphate cyclase activity"/>
    <property type="evidence" value="ECO:0007669"/>
    <property type="project" value="TreeGrafter"/>
</dbReference>
<evidence type="ECO:0000259" key="2">
    <source>
        <dbReference type="Pfam" id="PF05189"/>
    </source>
</evidence>
<organism evidence="3">
    <name type="scientific">marine sediment metagenome</name>
    <dbReference type="NCBI Taxonomy" id="412755"/>
    <lineage>
        <taxon>unclassified sequences</taxon>
        <taxon>metagenomes</taxon>
        <taxon>ecological metagenomes</taxon>
    </lineage>
</organism>
<dbReference type="AlphaFoldDB" id="X1HVT4"/>
<comment type="caution">
    <text evidence="3">The sequence shown here is derived from an EMBL/GenBank/DDBJ whole genome shotgun (WGS) entry which is preliminary data.</text>
</comment>
<dbReference type="SUPFAM" id="SSF55205">
    <property type="entry name" value="EPT/RTPC-like"/>
    <property type="match status" value="1"/>
</dbReference>
<dbReference type="SUPFAM" id="SSF52913">
    <property type="entry name" value="RNA 3'-terminal phosphate cyclase, RPTC, insert domain"/>
    <property type="match status" value="1"/>
</dbReference>
<dbReference type="InterPro" id="IPR023797">
    <property type="entry name" value="RNA3'_phos_cyclase_dom"/>
</dbReference>
<sequence length="297" mass="32938">ILRLGAGLSILLKRPIRIKNIRANRPKSGLRLQHLKGLEALANLTNSSLSECQVGTKEITLYPKQTLQSKIEVKIGTAGNIGLLLQPIQIACLGFNKPEKIEILINGGGTFGKWAPSLNYLKEVTYQIFRNHGYDIDINIQKHGFYPKGGAIVKCTLYPPKDKLKPISLTELGKIDLIRGEIIITNQLRKNKVGERIRTSVLKHLKKNLDCNFKIDYNYVHSLSPGVGLSLWASSDTGAIISSGTILGERNITSEKLGELAANELLKYIKNGIPIDNYLSDQLIPFMGFVKDPSRIK</sequence>
<evidence type="ECO:0008006" key="4">
    <source>
        <dbReference type="Google" id="ProtNLM"/>
    </source>
</evidence>
<dbReference type="InterPro" id="IPR000228">
    <property type="entry name" value="RNA3'_term_phos_cyc"/>
</dbReference>
<protein>
    <recommendedName>
        <fullName evidence="4">RNA 3'-terminal phosphate cyclase domain-containing protein</fullName>
    </recommendedName>
</protein>
<feature type="non-terminal residue" evidence="3">
    <location>
        <position position="297"/>
    </location>
</feature>
<dbReference type="EMBL" id="BARU01017583">
    <property type="protein sequence ID" value="GAH61185.1"/>
    <property type="molecule type" value="Genomic_DNA"/>
</dbReference>
<dbReference type="PANTHER" id="PTHR11096">
    <property type="entry name" value="RNA 3' TERMINAL PHOSPHATE CYCLASE"/>
    <property type="match status" value="1"/>
</dbReference>
<dbReference type="Gene3D" id="3.65.10.20">
    <property type="entry name" value="RNA 3'-terminal phosphate cyclase domain"/>
    <property type="match status" value="1"/>
</dbReference>